<evidence type="ECO:0000313" key="5">
    <source>
        <dbReference type="Proteomes" id="UP001210720"/>
    </source>
</evidence>
<keyword evidence="2 4" id="KW-0503">Monooxygenase</keyword>
<evidence type="ECO:0000259" key="3">
    <source>
        <dbReference type="Pfam" id="PF01494"/>
    </source>
</evidence>
<keyword evidence="1" id="KW-0560">Oxidoreductase</keyword>
<dbReference type="PANTHER" id="PTHR13789">
    <property type="entry name" value="MONOOXYGENASE"/>
    <property type="match status" value="1"/>
</dbReference>
<evidence type="ECO:0000313" key="4">
    <source>
        <dbReference type="EMBL" id="MDA7426645.1"/>
    </source>
</evidence>
<feature type="domain" description="FAD-binding" evidence="3">
    <location>
        <begin position="13"/>
        <end position="345"/>
    </location>
</feature>
<evidence type="ECO:0000256" key="2">
    <source>
        <dbReference type="ARBA" id="ARBA00023033"/>
    </source>
</evidence>
<protein>
    <submittedName>
        <fullName evidence="4">FAD-dependent monooxygenase</fullName>
    </submittedName>
</protein>
<dbReference type="EMBL" id="JAQIOY010000010">
    <property type="protein sequence ID" value="MDA7426645.1"/>
    <property type="molecule type" value="Genomic_DNA"/>
</dbReference>
<dbReference type="Proteomes" id="UP001210720">
    <property type="component" value="Unassembled WGS sequence"/>
</dbReference>
<evidence type="ECO:0000256" key="1">
    <source>
        <dbReference type="ARBA" id="ARBA00023002"/>
    </source>
</evidence>
<name>A0ABT4XXE9_9RHOB</name>
<dbReference type="InterPro" id="IPR050493">
    <property type="entry name" value="FAD-dep_Monooxygenase_BioMet"/>
</dbReference>
<proteinExistence type="predicted"/>
<dbReference type="InterPro" id="IPR036188">
    <property type="entry name" value="FAD/NAD-bd_sf"/>
</dbReference>
<keyword evidence="5" id="KW-1185">Reference proteome</keyword>
<accession>A0ABT4XXE9</accession>
<dbReference type="SUPFAM" id="SSF54373">
    <property type="entry name" value="FAD-linked reductases, C-terminal domain"/>
    <property type="match status" value="1"/>
</dbReference>
<gene>
    <name evidence="4" type="ORF">PFY00_18070</name>
</gene>
<dbReference type="GO" id="GO:0004497">
    <property type="term" value="F:monooxygenase activity"/>
    <property type="evidence" value="ECO:0007669"/>
    <property type="project" value="UniProtKB-KW"/>
</dbReference>
<dbReference type="PANTHER" id="PTHR13789:SF309">
    <property type="entry name" value="PUTATIVE (AFU_ORTHOLOGUE AFUA_6G14510)-RELATED"/>
    <property type="match status" value="1"/>
</dbReference>
<comment type="caution">
    <text evidence="4">The sequence shown here is derived from an EMBL/GenBank/DDBJ whole genome shotgun (WGS) entry which is preliminary data.</text>
</comment>
<reference evidence="4 5" key="1">
    <citation type="submission" date="2023-01" db="EMBL/GenBank/DDBJ databases">
        <title>Thalassococcus onchidii sp. nov., isolated from a marine invertebrate from the South China Sea.</title>
        <authorList>
            <person name="Xu S."/>
            <person name="Liu Z."/>
            <person name="Xu Y."/>
        </authorList>
    </citation>
    <scope>NUCLEOTIDE SEQUENCE [LARGE SCALE GENOMIC DNA]</scope>
    <source>
        <strain evidence="4 5">KCTC 32084</strain>
    </source>
</reference>
<dbReference type="SUPFAM" id="SSF51905">
    <property type="entry name" value="FAD/NAD(P)-binding domain"/>
    <property type="match status" value="1"/>
</dbReference>
<dbReference type="Pfam" id="PF01494">
    <property type="entry name" value="FAD_binding_3"/>
    <property type="match status" value="1"/>
</dbReference>
<sequence length="395" mass="42427">MPKEVMALTGRHITILGGGIGGLAAALAMRARGADVSILEQADAIREVGAGIQVSPNGLRVIEALGLADRFALASVRAQAVSLRDYAQGRDITSLDLGLLPKGQDYRFVHRADLIDLLADAARASGVQIRLLQQATEVRPGTRPQVRLATGCCIETELVVGADGLHSVVRPALNGKAEPFFTGQVAWRAIVPNVVGHPAEARVHMAPGRHLVSYPLRDESCVNLVAVEERDVWTAEGWSQTGDADELRATFGDFGGDCAALLKAVAHPGVWGLFRHPVAPVWHAQGVALLGDAAHPTLPFLAQGANMALEDAWVLTACLDQDDDPFAALKRYQALRRDRVVRVIKTANGNARKYHLRNPLVRSIAHAGLSVLGRAAPVRMLRQFDWLYGHDVTAS</sequence>
<dbReference type="Gene3D" id="3.50.50.60">
    <property type="entry name" value="FAD/NAD(P)-binding domain"/>
    <property type="match status" value="1"/>
</dbReference>
<dbReference type="PRINTS" id="PR00420">
    <property type="entry name" value="RNGMNOXGNASE"/>
</dbReference>
<dbReference type="InterPro" id="IPR002938">
    <property type="entry name" value="FAD-bd"/>
</dbReference>
<organism evidence="4 5">
    <name type="scientific">Thalassococcus lentus</name>
    <dbReference type="NCBI Taxonomy" id="1210524"/>
    <lineage>
        <taxon>Bacteria</taxon>
        <taxon>Pseudomonadati</taxon>
        <taxon>Pseudomonadota</taxon>
        <taxon>Alphaproteobacteria</taxon>
        <taxon>Rhodobacterales</taxon>
        <taxon>Roseobacteraceae</taxon>
        <taxon>Thalassococcus</taxon>
    </lineage>
</organism>